<dbReference type="Gene3D" id="3.40.50.1820">
    <property type="entry name" value="alpha/beta hydrolase"/>
    <property type="match status" value="1"/>
</dbReference>
<comment type="caution">
    <text evidence="2">The sequence shown here is derived from an EMBL/GenBank/DDBJ whole genome shotgun (WGS) entry which is preliminary data.</text>
</comment>
<dbReference type="InterPro" id="IPR000073">
    <property type="entry name" value="AB_hydrolase_1"/>
</dbReference>
<sequence>MTTTLTQLNGTVKQYSWTWQNQKYSVTYETLGQGLPVLLLPAFSTVSTRQEMAGIAQILAKNYQVNILDWLGFGDSEHPPLNYKPELYHQLLPDFVTDTFTTPIIIIAAGHASGYALKLAQNNSNLVSKIILIAPTWCGPLKVMGLPDTVRNGIRETVRLPLIGQLLYYLNTTPSFLRLMYRRHVYTDDSKLTPEFIASKKKITQKTGSRYAPAAFVTGTLDPIQNRQQFLELIQSLSIPVFIIIAENAPPRSKAEMEAIAELNKVQSVYLRGTLGIHEESSEAVTQEIQKFMS</sequence>
<dbReference type="SUPFAM" id="SSF53474">
    <property type="entry name" value="alpha/beta-Hydrolases"/>
    <property type="match status" value="1"/>
</dbReference>
<evidence type="ECO:0000313" key="3">
    <source>
        <dbReference type="Proteomes" id="UP000239001"/>
    </source>
</evidence>
<keyword evidence="3" id="KW-1185">Reference proteome</keyword>
<dbReference type="Proteomes" id="UP000239001">
    <property type="component" value="Unassembled WGS sequence"/>
</dbReference>
<keyword evidence="2" id="KW-0378">Hydrolase</keyword>
<evidence type="ECO:0000313" key="2">
    <source>
        <dbReference type="EMBL" id="PSF38298.1"/>
    </source>
</evidence>
<dbReference type="PANTHER" id="PTHR47914:SF1">
    <property type="entry name" value="ALPHA_BETA-HYDROLASES SUPERFAMILY PROTEIN"/>
    <property type="match status" value="1"/>
</dbReference>
<dbReference type="GO" id="GO:0016787">
    <property type="term" value="F:hydrolase activity"/>
    <property type="evidence" value="ECO:0007669"/>
    <property type="project" value="UniProtKB-KW"/>
</dbReference>
<dbReference type="RefSeq" id="WP_106455740.1">
    <property type="nucleotide sequence ID" value="NZ_PXOH01000004.1"/>
</dbReference>
<evidence type="ECO:0000259" key="1">
    <source>
        <dbReference type="Pfam" id="PF12697"/>
    </source>
</evidence>
<organism evidence="2 3">
    <name type="scientific">Aphanothece hegewaldii CCALA 016</name>
    <dbReference type="NCBI Taxonomy" id="2107694"/>
    <lineage>
        <taxon>Bacteria</taxon>
        <taxon>Bacillati</taxon>
        <taxon>Cyanobacteriota</taxon>
        <taxon>Cyanophyceae</taxon>
        <taxon>Oscillatoriophycideae</taxon>
        <taxon>Chroococcales</taxon>
        <taxon>Aphanothecaceae</taxon>
        <taxon>Aphanothece</taxon>
    </lineage>
</organism>
<reference evidence="2 3" key="2">
    <citation type="submission" date="2018-03" db="EMBL/GenBank/DDBJ databases">
        <authorList>
            <person name="Keele B.F."/>
        </authorList>
    </citation>
    <scope>NUCLEOTIDE SEQUENCE [LARGE SCALE GENOMIC DNA]</scope>
    <source>
        <strain evidence="2 3">CCALA 016</strain>
    </source>
</reference>
<dbReference type="OrthoDB" id="6181537at2"/>
<feature type="domain" description="AB hydrolase-1" evidence="1">
    <location>
        <begin position="52"/>
        <end position="190"/>
    </location>
</feature>
<dbReference type="Pfam" id="PF12697">
    <property type="entry name" value="Abhydrolase_6"/>
    <property type="match status" value="1"/>
</dbReference>
<dbReference type="EMBL" id="PXOH01000004">
    <property type="protein sequence ID" value="PSF38298.1"/>
    <property type="molecule type" value="Genomic_DNA"/>
</dbReference>
<proteinExistence type="predicted"/>
<accession>A0A2T1M0T4</accession>
<dbReference type="AlphaFoldDB" id="A0A2T1M0T4"/>
<dbReference type="InterPro" id="IPR029058">
    <property type="entry name" value="AB_hydrolase_fold"/>
</dbReference>
<protein>
    <submittedName>
        <fullName evidence="2">Alpha/beta hydrolase</fullName>
    </submittedName>
</protein>
<reference evidence="2 3" key="1">
    <citation type="submission" date="2018-03" db="EMBL/GenBank/DDBJ databases">
        <title>The ancient ancestry and fast evolution of plastids.</title>
        <authorList>
            <person name="Moore K.R."/>
            <person name="Magnabosco C."/>
            <person name="Momper L."/>
            <person name="Gold D.A."/>
            <person name="Bosak T."/>
            <person name="Fournier G.P."/>
        </authorList>
    </citation>
    <scope>NUCLEOTIDE SEQUENCE [LARGE SCALE GENOMIC DNA]</scope>
    <source>
        <strain evidence="2 3">CCALA 016</strain>
    </source>
</reference>
<dbReference type="PANTHER" id="PTHR47914">
    <property type="entry name" value="ALPHA/BETA-HYDROLASES SUPERFAMILY PROTEIN"/>
    <property type="match status" value="1"/>
</dbReference>
<gene>
    <name evidence="2" type="ORF">C7H19_04705</name>
</gene>
<name>A0A2T1M0T4_9CHRO</name>